<dbReference type="InterPro" id="IPR016899">
    <property type="entry name" value="mRNA_G-N7_MeTrfase_euk"/>
</dbReference>
<dbReference type="EMBL" id="ASPP01021249">
    <property type="protein sequence ID" value="ETO12616.1"/>
    <property type="molecule type" value="Genomic_DNA"/>
</dbReference>
<evidence type="ECO:0000256" key="3">
    <source>
        <dbReference type="ARBA" id="ARBA00022664"/>
    </source>
</evidence>
<feature type="domain" description="MRNA cap 0 methyltransferase" evidence="13">
    <location>
        <begin position="63"/>
        <end position="415"/>
    </location>
</feature>
<name>X6MG07_RETFI</name>
<dbReference type="PIRSF" id="PIRSF028762">
    <property type="entry name" value="ABD1"/>
    <property type="match status" value="1"/>
</dbReference>
<evidence type="ECO:0000259" key="13">
    <source>
        <dbReference type="PROSITE" id="PS51562"/>
    </source>
</evidence>
<keyword evidence="8 10" id="KW-0539">Nucleus</keyword>
<dbReference type="PANTHER" id="PTHR12189">
    <property type="entry name" value="MRNA GUANINE-7- METHYLTRANSFERASE"/>
    <property type="match status" value="1"/>
</dbReference>
<dbReference type="AlphaFoldDB" id="X6MG07"/>
<feature type="binding site" evidence="11">
    <location>
        <position position="170"/>
    </location>
    <ligand>
        <name>S-adenosyl-L-methionine</name>
        <dbReference type="ChEBI" id="CHEBI:59789"/>
    </ligand>
</feature>
<keyword evidence="3 10" id="KW-0507">mRNA processing</keyword>
<dbReference type="Gene3D" id="3.40.50.150">
    <property type="entry name" value="Vaccinia Virus protein VP39"/>
    <property type="match status" value="1"/>
</dbReference>
<feature type="binding site" evidence="11">
    <location>
        <position position="148"/>
    </location>
    <ligand>
        <name>S-adenosyl-L-methionine</name>
        <dbReference type="ChEBI" id="CHEBI:59789"/>
    </ligand>
</feature>
<feature type="binding site" evidence="11">
    <location>
        <position position="175"/>
    </location>
    <ligand>
        <name>S-adenosyl-L-methionine</name>
        <dbReference type="ChEBI" id="CHEBI:59789"/>
    </ligand>
</feature>
<gene>
    <name evidence="14" type="ORF">RFI_24761</name>
</gene>
<dbReference type="InterPro" id="IPR039753">
    <property type="entry name" value="RG7MT1"/>
</dbReference>
<dbReference type="OrthoDB" id="10248867at2759"/>
<dbReference type="Proteomes" id="UP000023152">
    <property type="component" value="Unassembled WGS sequence"/>
</dbReference>
<proteinExistence type="inferred from homology"/>
<feature type="region of interest" description="Disordered" evidence="12">
    <location>
        <begin position="420"/>
        <end position="446"/>
    </location>
</feature>
<comment type="similarity">
    <text evidence="10">Belongs to the class I-like SAM-binding methyltransferase superfamily. mRNA cap 0 methyltransferase family.</text>
</comment>
<keyword evidence="5 10" id="KW-0949">S-adenosyl-L-methionine</keyword>
<accession>X6MG07</accession>
<evidence type="ECO:0000256" key="10">
    <source>
        <dbReference type="PIRNR" id="PIRNR028762"/>
    </source>
</evidence>
<organism evidence="14 15">
    <name type="scientific">Reticulomyxa filosa</name>
    <dbReference type="NCBI Taxonomy" id="46433"/>
    <lineage>
        <taxon>Eukaryota</taxon>
        <taxon>Sar</taxon>
        <taxon>Rhizaria</taxon>
        <taxon>Retaria</taxon>
        <taxon>Foraminifera</taxon>
        <taxon>Monothalamids</taxon>
        <taxon>Reticulomyxidae</taxon>
        <taxon>Reticulomyxa</taxon>
    </lineage>
</organism>
<feature type="binding site" evidence="11">
    <location>
        <position position="116"/>
    </location>
    <ligand>
        <name>S-adenosyl-L-methionine</name>
        <dbReference type="ChEBI" id="CHEBI:59789"/>
    </ligand>
</feature>
<dbReference type="GO" id="GO:0005634">
    <property type="term" value="C:nucleus"/>
    <property type="evidence" value="ECO:0007669"/>
    <property type="project" value="UniProtKB-SubCell"/>
</dbReference>
<evidence type="ECO:0000256" key="12">
    <source>
        <dbReference type="SAM" id="MobiDB-lite"/>
    </source>
</evidence>
<evidence type="ECO:0000256" key="2">
    <source>
        <dbReference type="ARBA" id="ARBA00022603"/>
    </source>
</evidence>
<keyword evidence="6 10" id="KW-0694">RNA-binding</keyword>
<feature type="binding site" evidence="11">
    <location>
        <position position="94"/>
    </location>
    <ligand>
        <name>S-adenosyl-L-methionine</name>
        <dbReference type="ChEBI" id="CHEBI:59789"/>
    </ligand>
</feature>
<evidence type="ECO:0000256" key="11">
    <source>
        <dbReference type="PIRSR" id="PIRSR028762-1"/>
    </source>
</evidence>
<evidence type="ECO:0000313" key="15">
    <source>
        <dbReference type="Proteomes" id="UP000023152"/>
    </source>
</evidence>
<dbReference type="GO" id="GO:0004482">
    <property type="term" value="F:mRNA 5'-cap (guanine-N7-)-methyltransferase activity"/>
    <property type="evidence" value="ECO:0007669"/>
    <property type="project" value="UniProtKB-EC"/>
</dbReference>
<dbReference type="SUPFAM" id="SSF53335">
    <property type="entry name" value="S-adenosyl-L-methionine-dependent methyltransferases"/>
    <property type="match status" value="1"/>
</dbReference>
<comment type="subcellular location">
    <subcellularLocation>
        <location evidence="1 10">Nucleus</location>
    </subcellularLocation>
</comment>
<sequence>MPQSQLGSRVDGGMSNGQNRDLLYTDFKQMPATELAPSLADRDKVASHYNSRKDVDVQERSDSEILQLRNLDNWVKSVLISLFTCEGSLVLDFGGGKGGDLKKWSAQKISELVLVDGAINSVVDCLERYNGMLEQNIVEFPLTVISCDIFQKRLSDLLEKDIFFDVVSSQFVIHYAFGKEECVRAMLTNVCERLREDGYFIGTIPDSNVLVRKWRNAPENKHDFGNDNRLIATATITTIVHVITSRTADNHQFSIKKIKNKICFKNKINFIVEIMPSLITYYANVYACQYQPKSTPKTYNNSDVSNPFGIRYYFRLHEAVDCPEYLVHFPTLVRIASEEPFNLELELEMNFHEFFVRYHDKFRDLLYRLKVVEQYEPNSGNDRMPSSASSKDKYNIDANQWEVAYLYKVFAFRKRKSSPNETKIYPTRKTPLPKKLDKKDMIVTED</sequence>
<evidence type="ECO:0000256" key="6">
    <source>
        <dbReference type="ARBA" id="ARBA00022884"/>
    </source>
</evidence>
<protein>
    <recommendedName>
        <fullName evidence="10">mRNA cap guanine-N(7) methyltransferase</fullName>
        <ecNumber evidence="10">2.1.1.56</ecNumber>
    </recommendedName>
    <alternativeName>
        <fullName evidence="10">mRNA (guanine-N(7))-methyltransferase</fullName>
    </alternativeName>
    <alternativeName>
        <fullName evidence="10">mRNA cap methyltransferase</fullName>
    </alternativeName>
</protein>
<evidence type="ECO:0000256" key="7">
    <source>
        <dbReference type="ARBA" id="ARBA00023042"/>
    </source>
</evidence>
<dbReference type="Pfam" id="PF03291">
    <property type="entry name" value="mRNA_G-N7_MeTrfase"/>
    <property type="match status" value="2"/>
</dbReference>
<keyword evidence="15" id="KW-1185">Reference proteome</keyword>
<feature type="binding site" evidence="11">
    <location>
        <position position="76"/>
    </location>
    <ligand>
        <name>S-adenosyl-L-methionine</name>
        <dbReference type="ChEBI" id="CHEBI:59789"/>
    </ligand>
</feature>
<keyword evidence="7 10" id="KW-0506">mRNA capping</keyword>
<keyword evidence="2 10" id="KW-0489">Methyltransferase</keyword>
<evidence type="ECO:0000313" key="14">
    <source>
        <dbReference type="EMBL" id="ETO12616.1"/>
    </source>
</evidence>
<comment type="caution">
    <text evidence="14">The sequence shown here is derived from an EMBL/GenBank/DDBJ whole genome shotgun (WGS) entry which is preliminary data.</text>
</comment>
<evidence type="ECO:0000256" key="1">
    <source>
        <dbReference type="ARBA" id="ARBA00004123"/>
    </source>
</evidence>
<dbReference type="PANTHER" id="PTHR12189:SF2">
    <property type="entry name" value="MRNA CAP GUANINE-N7 METHYLTRANSFERASE"/>
    <property type="match status" value="1"/>
</dbReference>
<evidence type="ECO:0000256" key="8">
    <source>
        <dbReference type="ARBA" id="ARBA00023242"/>
    </source>
</evidence>
<feature type="compositionally biased region" description="Basic and acidic residues" evidence="12">
    <location>
        <begin position="434"/>
        <end position="446"/>
    </location>
</feature>
<dbReference type="InterPro" id="IPR029063">
    <property type="entry name" value="SAM-dependent_MTases_sf"/>
</dbReference>
<dbReference type="GO" id="GO:0003723">
    <property type="term" value="F:RNA binding"/>
    <property type="evidence" value="ECO:0007669"/>
    <property type="project" value="UniProtKB-KW"/>
</dbReference>
<evidence type="ECO:0000256" key="9">
    <source>
        <dbReference type="ARBA" id="ARBA00044712"/>
    </source>
</evidence>
<comment type="catalytic activity">
    <reaction evidence="9">
        <text>a 5'-end (5'-triphosphoguanosine)-ribonucleoside in mRNA + S-adenosyl-L-methionine = a 5'-end (N(7)-methyl 5'-triphosphoguanosine)-ribonucleoside in mRNA + S-adenosyl-L-homocysteine</text>
        <dbReference type="Rhea" id="RHEA:67008"/>
        <dbReference type="Rhea" id="RHEA-COMP:17166"/>
        <dbReference type="Rhea" id="RHEA-COMP:17167"/>
        <dbReference type="ChEBI" id="CHEBI:57856"/>
        <dbReference type="ChEBI" id="CHEBI:59789"/>
        <dbReference type="ChEBI" id="CHEBI:156461"/>
        <dbReference type="ChEBI" id="CHEBI:167617"/>
        <dbReference type="EC" id="2.1.1.56"/>
    </reaction>
</comment>
<reference evidence="14 15" key="1">
    <citation type="journal article" date="2013" name="Curr. Biol.">
        <title>The Genome of the Foraminiferan Reticulomyxa filosa.</title>
        <authorList>
            <person name="Glockner G."/>
            <person name="Hulsmann N."/>
            <person name="Schleicher M."/>
            <person name="Noegel A.A."/>
            <person name="Eichinger L."/>
            <person name="Gallinger C."/>
            <person name="Pawlowski J."/>
            <person name="Sierra R."/>
            <person name="Euteneuer U."/>
            <person name="Pillet L."/>
            <person name="Moustafa A."/>
            <person name="Platzer M."/>
            <person name="Groth M."/>
            <person name="Szafranski K."/>
            <person name="Schliwa M."/>
        </authorList>
    </citation>
    <scope>NUCLEOTIDE SEQUENCE [LARGE SCALE GENOMIC DNA]</scope>
</reference>
<dbReference type="OMA" id="LITGDCF"/>
<evidence type="ECO:0000256" key="5">
    <source>
        <dbReference type="ARBA" id="ARBA00022691"/>
    </source>
</evidence>
<dbReference type="InterPro" id="IPR004971">
    <property type="entry name" value="mRNA_G-N7_MeTrfase_dom"/>
</dbReference>
<dbReference type="PROSITE" id="PS51562">
    <property type="entry name" value="RNA_CAP0_MT"/>
    <property type="match status" value="1"/>
</dbReference>
<evidence type="ECO:0000256" key="4">
    <source>
        <dbReference type="ARBA" id="ARBA00022679"/>
    </source>
</evidence>
<keyword evidence="4 10" id="KW-0808">Transferase</keyword>
<dbReference type="EC" id="2.1.1.56" evidence="10"/>